<evidence type="ECO:0000313" key="1">
    <source>
        <dbReference type="Ensembl" id="ENSRBIP00000027880.1"/>
    </source>
</evidence>
<reference evidence="1" key="2">
    <citation type="submission" date="2025-08" db="UniProtKB">
        <authorList>
            <consortium name="Ensembl"/>
        </authorList>
    </citation>
    <scope>IDENTIFICATION</scope>
</reference>
<organism evidence="1 2">
    <name type="scientific">Rhinopithecus bieti</name>
    <name type="common">Black snub-nosed monkey</name>
    <name type="synonym">Pygathrix bieti</name>
    <dbReference type="NCBI Taxonomy" id="61621"/>
    <lineage>
        <taxon>Eukaryota</taxon>
        <taxon>Metazoa</taxon>
        <taxon>Chordata</taxon>
        <taxon>Craniata</taxon>
        <taxon>Vertebrata</taxon>
        <taxon>Euteleostomi</taxon>
        <taxon>Mammalia</taxon>
        <taxon>Eutheria</taxon>
        <taxon>Euarchontoglires</taxon>
        <taxon>Primates</taxon>
        <taxon>Haplorrhini</taxon>
        <taxon>Catarrhini</taxon>
        <taxon>Cercopithecidae</taxon>
        <taxon>Colobinae</taxon>
        <taxon>Rhinopithecus</taxon>
    </lineage>
</organism>
<accession>A0A2K6LWI6</accession>
<reference evidence="1 2" key="1">
    <citation type="submission" date="2016-06" db="EMBL/GenBank/DDBJ databases">
        <title>Genome of Rhinopithecus bieti.</title>
        <authorList>
            <person name="Wu"/>
            <person name="C.-I. and Zhang"/>
            <person name="Y."/>
        </authorList>
    </citation>
    <scope>NUCLEOTIDE SEQUENCE</scope>
</reference>
<reference evidence="1" key="3">
    <citation type="submission" date="2025-09" db="UniProtKB">
        <authorList>
            <consortium name="Ensembl"/>
        </authorList>
    </citation>
    <scope>IDENTIFICATION</scope>
</reference>
<name>A0A2K6LWI6_RHIBE</name>
<protein>
    <submittedName>
        <fullName evidence="1">Uncharacterized protein</fullName>
    </submittedName>
</protein>
<sequence length="50" mass="5933">MVYMFVHSNVLSWKTMISDFSKKEGTYFSTFSSFQLTLKYLIMSLCHILK</sequence>
<dbReference type="AlphaFoldDB" id="A0A2K6LWI6"/>
<keyword evidence="2" id="KW-1185">Reference proteome</keyword>
<dbReference type="GeneTree" id="ENSGT00910000148898"/>
<proteinExistence type="predicted"/>
<dbReference type="Ensembl" id="ENSRBIT00000051816.1">
    <property type="protein sequence ID" value="ENSRBIP00000027880.1"/>
    <property type="gene ID" value="ENSRBIG00000037825.1"/>
</dbReference>
<evidence type="ECO:0000313" key="2">
    <source>
        <dbReference type="Proteomes" id="UP000233180"/>
    </source>
</evidence>
<dbReference type="Proteomes" id="UP000233180">
    <property type="component" value="Unassembled WGS sequence"/>
</dbReference>